<gene>
    <name evidence="4" type="ORF">EV209_2820</name>
</gene>
<evidence type="ECO:0000259" key="3">
    <source>
        <dbReference type="Pfam" id="PF07992"/>
    </source>
</evidence>
<dbReference type="InterPro" id="IPR036188">
    <property type="entry name" value="FAD/NAD-bd_sf"/>
</dbReference>
<dbReference type="Gene3D" id="3.50.50.60">
    <property type="entry name" value="FAD/NAD(P)-binding domain"/>
    <property type="match status" value="2"/>
</dbReference>
<name>A0A4Q7NZ57_9FIRM</name>
<sequence length="301" mass="31590">MYDIIVIGAGPAGISAAVYAVSRGCRTLVLEQKEVGGIIGTVSSVTHYSGIIQQETGRTFAGRLKEQALGAGVEIVYEAVKGVKLAGNQKEAYTDGGVYQGRKIILANGSTPRALGIPGETEFIGKGIGRNAAEDGPLFRGRPIFVIGGADGAVKEALYLAQFASELTIIHFENALGCIAEFRERVEQASNIKVRTGMRLKSVSGTNQAEVLELAGETDGSVERIEAPGCGIFIYAGSTPNTQFYSELSLDHGYIPVDSNMETEIPGVYAAGDIRVKQVRQVATAVSDGAIAGIHAAAHCL</sequence>
<dbReference type="PRINTS" id="PR00469">
    <property type="entry name" value="PNDRDTASEII"/>
</dbReference>
<dbReference type="PANTHER" id="PTHR48105">
    <property type="entry name" value="THIOREDOXIN REDUCTASE 1-RELATED-RELATED"/>
    <property type="match status" value="1"/>
</dbReference>
<reference evidence="4 5" key="1">
    <citation type="submission" date="2019-02" db="EMBL/GenBank/DDBJ databases">
        <title>Genomic Encyclopedia of Type Strains, Phase IV (KMG-IV): sequencing the most valuable type-strain genomes for metagenomic binning, comparative biology and taxonomic classification.</title>
        <authorList>
            <person name="Goeker M."/>
        </authorList>
    </citation>
    <scope>NUCLEOTIDE SEQUENCE [LARGE SCALE GENOMIC DNA]</scope>
    <source>
        <strain evidence="4 5">DSM 29486</strain>
    </source>
</reference>
<dbReference type="OrthoDB" id="9806179at2"/>
<keyword evidence="5" id="KW-1185">Reference proteome</keyword>
<dbReference type="InterPro" id="IPR050097">
    <property type="entry name" value="Ferredoxin-NADP_redctase_2"/>
</dbReference>
<keyword evidence="1" id="KW-0285">Flavoprotein</keyword>
<dbReference type="Pfam" id="PF07992">
    <property type="entry name" value="Pyr_redox_2"/>
    <property type="match status" value="1"/>
</dbReference>
<dbReference type="GO" id="GO:0016491">
    <property type="term" value="F:oxidoreductase activity"/>
    <property type="evidence" value="ECO:0007669"/>
    <property type="project" value="UniProtKB-KW"/>
</dbReference>
<accession>A0A4Q7NZ57</accession>
<dbReference type="RefSeq" id="WP_130436073.1">
    <property type="nucleotide sequence ID" value="NZ_SGXF01000007.1"/>
</dbReference>
<protein>
    <submittedName>
        <fullName evidence="4">Thioredoxin reductase (NADPH)</fullName>
    </submittedName>
</protein>
<proteinExistence type="predicted"/>
<feature type="domain" description="FAD/NAD(P)-binding" evidence="3">
    <location>
        <begin position="2"/>
        <end position="289"/>
    </location>
</feature>
<evidence type="ECO:0000256" key="2">
    <source>
        <dbReference type="ARBA" id="ARBA00023002"/>
    </source>
</evidence>
<dbReference type="AlphaFoldDB" id="A0A4Q7NZ57"/>
<evidence type="ECO:0000313" key="5">
    <source>
        <dbReference type="Proteomes" id="UP000292927"/>
    </source>
</evidence>
<dbReference type="EMBL" id="SGXF01000007">
    <property type="protein sequence ID" value="RZS92751.1"/>
    <property type="molecule type" value="Genomic_DNA"/>
</dbReference>
<dbReference type="PRINTS" id="PR00368">
    <property type="entry name" value="FADPNR"/>
</dbReference>
<organism evidence="4 5">
    <name type="scientific">Cuneatibacter caecimuris</name>
    <dbReference type="NCBI Taxonomy" id="1796618"/>
    <lineage>
        <taxon>Bacteria</taxon>
        <taxon>Bacillati</taxon>
        <taxon>Bacillota</taxon>
        <taxon>Clostridia</taxon>
        <taxon>Lachnospirales</taxon>
        <taxon>Lachnospiraceae</taxon>
        <taxon>Cuneatibacter</taxon>
    </lineage>
</organism>
<comment type="caution">
    <text evidence="4">The sequence shown here is derived from an EMBL/GenBank/DDBJ whole genome shotgun (WGS) entry which is preliminary data.</text>
</comment>
<evidence type="ECO:0000256" key="1">
    <source>
        <dbReference type="ARBA" id="ARBA00022630"/>
    </source>
</evidence>
<dbReference type="SUPFAM" id="SSF51905">
    <property type="entry name" value="FAD/NAD(P)-binding domain"/>
    <property type="match status" value="1"/>
</dbReference>
<keyword evidence="2" id="KW-0560">Oxidoreductase</keyword>
<evidence type="ECO:0000313" key="4">
    <source>
        <dbReference type="EMBL" id="RZS92751.1"/>
    </source>
</evidence>
<dbReference type="InterPro" id="IPR023753">
    <property type="entry name" value="FAD/NAD-binding_dom"/>
</dbReference>
<dbReference type="Proteomes" id="UP000292927">
    <property type="component" value="Unassembled WGS sequence"/>
</dbReference>